<evidence type="ECO:0000259" key="1">
    <source>
        <dbReference type="Pfam" id="PF05699"/>
    </source>
</evidence>
<feature type="domain" description="DUF4371" evidence="2">
    <location>
        <begin position="82"/>
        <end position="318"/>
    </location>
</feature>
<dbReference type="PANTHER" id="PTHR45749:SF28">
    <property type="entry name" value="ZINC FINGER MYM-TYPE PROTEIN 1-LIKE-RELATED"/>
    <property type="match status" value="1"/>
</dbReference>
<reference evidence="3" key="3">
    <citation type="submission" date="2025-09" db="UniProtKB">
        <authorList>
            <consortium name="Ensembl"/>
        </authorList>
    </citation>
    <scope>IDENTIFICATION</scope>
</reference>
<protein>
    <recommendedName>
        <fullName evidence="5">TTF-type domain-containing protein</fullName>
    </recommendedName>
</protein>
<dbReference type="InterPro" id="IPR012337">
    <property type="entry name" value="RNaseH-like_sf"/>
</dbReference>
<accession>H3AHI2</accession>
<dbReference type="eggNOG" id="ENOG502R6J9">
    <property type="taxonomic scope" value="Eukaryota"/>
</dbReference>
<dbReference type="InterPro" id="IPR025398">
    <property type="entry name" value="DUF4371"/>
</dbReference>
<dbReference type="Ensembl" id="ENSLACT00000009172.1">
    <property type="protein sequence ID" value="ENSLACP00000009103.1"/>
    <property type="gene ID" value="ENSLACG00000008035.1"/>
</dbReference>
<dbReference type="InParanoid" id="H3AHI2"/>
<dbReference type="Proteomes" id="UP000008672">
    <property type="component" value="Unassembled WGS sequence"/>
</dbReference>
<dbReference type="EMBL" id="AFYH01107343">
    <property type="status" value="NOT_ANNOTATED_CDS"/>
    <property type="molecule type" value="Genomic_DNA"/>
</dbReference>
<dbReference type="OMA" id="IANETRW"/>
<organism evidence="3 4">
    <name type="scientific">Latimeria chalumnae</name>
    <name type="common">Coelacanth</name>
    <dbReference type="NCBI Taxonomy" id="7897"/>
    <lineage>
        <taxon>Eukaryota</taxon>
        <taxon>Metazoa</taxon>
        <taxon>Chordata</taxon>
        <taxon>Craniata</taxon>
        <taxon>Vertebrata</taxon>
        <taxon>Euteleostomi</taxon>
        <taxon>Coelacanthiformes</taxon>
        <taxon>Coelacanthidae</taxon>
        <taxon>Latimeria</taxon>
    </lineage>
</organism>
<dbReference type="Pfam" id="PF05699">
    <property type="entry name" value="Dimer_Tnp_hAT"/>
    <property type="match status" value="1"/>
</dbReference>
<dbReference type="EMBL" id="AFYH01107342">
    <property type="status" value="NOT_ANNOTATED_CDS"/>
    <property type="molecule type" value="Genomic_DNA"/>
</dbReference>
<dbReference type="PANTHER" id="PTHR45749">
    <property type="match status" value="1"/>
</dbReference>
<evidence type="ECO:0000313" key="4">
    <source>
        <dbReference type="Proteomes" id="UP000008672"/>
    </source>
</evidence>
<sequence>IMCNLKEKSFSLRSRKEKRTIVKQGRITPVLQVIKKDGKTSKQFQTSWYEINKWLTGSAVSNRLYCWPCLLLSKKKGTWTNEGYCDWKHFSRSASLHCSSQEHIQNEVSLKCMEREEMSIDTLLSEQQYIAILQYNDNVRKNQEVLKRLIDSIVLLSRQELAFCCHDETAESVNQGNYRQLFDYFFRHDDELRAHWQENFNIFSGQSKTIQNQLIFCIAKEISLYIDNEINDCSFFACEVDKTTDISQLSQLSVVLWYVDGNRKTQERFMGFKDVSMDRTAVSLKQVIDSIITKYEYKTKLVSQSYNGAAVMAGELGGLQVLIKTDAPQALFVHCLAHCLNLILQQGAHFFATLNGFPTFFAHSIVGRRIPSMCAMRWTSTSRVLHAIVEERENLCAVYQEIIDGIGWDGESRWQVSGYLSALKNAQFLFLASSYCEIFITDILYNILQKKNTDVNYFMLQIQQECEKIQNLRSKECFREIYKAVAKANTYEKYFDLDRLKNEFNVIFSDIQFRECSVYEIIHIIVETELRDVLREVFRFFCLVATIPVTTVSMERSFSCLKHIKTYLRSSKDQGHLRTLATISMEKELLSFLEKQPTWYDNVIERFAAKRDSKVSLIFHC</sequence>
<evidence type="ECO:0000313" key="3">
    <source>
        <dbReference type="Ensembl" id="ENSLACP00000009103.1"/>
    </source>
</evidence>
<reference evidence="4" key="1">
    <citation type="submission" date="2011-08" db="EMBL/GenBank/DDBJ databases">
        <title>The draft genome of Latimeria chalumnae.</title>
        <authorList>
            <person name="Di Palma F."/>
            <person name="Alfoldi J."/>
            <person name="Johnson J."/>
            <person name="Berlin A."/>
            <person name="Gnerre S."/>
            <person name="Jaffe D."/>
            <person name="MacCallum I."/>
            <person name="Young S."/>
            <person name="Walker B.J."/>
            <person name="Lander E."/>
            <person name="Lindblad-Toh K."/>
        </authorList>
    </citation>
    <scope>NUCLEOTIDE SEQUENCE [LARGE SCALE GENOMIC DNA]</scope>
    <source>
        <strain evidence="4">Wild caught</strain>
    </source>
</reference>
<dbReference type="AlphaFoldDB" id="H3AHI2"/>
<proteinExistence type="predicted"/>
<evidence type="ECO:0000259" key="2">
    <source>
        <dbReference type="Pfam" id="PF14291"/>
    </source>
</evidence>
<dbReference type="GO" id="GO:0046983">
    <property type="term" value="F:protein dimerization activity"/>
    <property type="evidence" value="ECO:0007669"/>
    <property type="project" value="InterPro"/>
</dbReference>
<name>H3AHI2_LATCH</name>
<feature type="domain" description="HAT C-terminal dimerisation" evidence="1">
    <location>
        <begin position="537"/>
        <end position="589"/>
    </location>
</feature>
<dbReference type="GeneTree" id="ENSGT00940000164001"/>
<reference evidence="3" key="2">
    <citation type="submission" date="2025-08" db="UniProtKB">
        <authorList>
            <consortium name="Ensembl"/>
        </authorList>
    </citation>
    <scope>IDENTIFICATION</scope>
</reference>
<dbReference type="SUPFAM" id="SSF53098">
    <property type="entry name" value="Ribonuclease H-like"/>
    <property type="match status" value="1"/>
</dbReference>
<keyword evidence="4" id="KW-1185">Reference proteome</keyword>
<dbReference type="HOGENOM" id="CLU_006175_4_2_1"/>
<dbReference type="STRING" id="7897.ENSLACP00000009103"/>
<dbReference type="Pfam" id="PF14291">
    <property type="entry name" value="DUF4371"/>
    <property type="match status" value="1"/>
</dbReference>
<evidence type="ECO:0008006" key="5">
    <source>
        <dbReference type="Google" id="ProtNLM"/>
    </source>
</evidence>
<dbReference type="InterPro" id="IPR008906">
    <property type="entry name" value="HATC_C_dom"/>
</dbReference>